<evidence type="ECO:0000256" key="3">
    <source>
        <dbReference type="ARBA" id="ARBA00023163"/>
    </source>
</evidence>
<feature type="region of interest" description="Disordered" evidence="5">
    <location>
        <begin position="1"/>
        <end position="20"/>
    </location>
</feature>
<dbReference type="InterPro" id="IPR036388">
    <property type="entry name" value="WH-like_DNA-bd_sf"/>
</dbReference>
<evidence type="ECO:0000313" key="8">
    <source>
        <dbReference type="Proteomes" id="UP000027936"/>
    </source>
</evidence>
<dbReference type="PANTHER" id="PTHR43537:SF24">
    <property type="entry name" value="GLUCONATE OPERON TRANSCRIPTIONAL REPRESSOR"/>
    <property type="match status" value="1"/>
</dbReference>
<evidence type="ECO:0000313" key="7">
    <source>
        <dbReference type="EMBL" id="KEF37522.1"/>
    </source>
</evidence>
<evidence type="ECO:0000256" key="1">
    <source>
        <dbReference type="ARBA" id="ARBA00023015"/>
    </source>
</evidence>
<dbReference type="SUPFAM" id="SSF46785">
    <property type="entry name" value="Winged helix' DNA-binding domain"/>
    <property type="match status" value="1"/>
</dbReference>
<keyword evidence="2" id="KW-0238">DNA-binding</keyword>
<keyword evidence="3" id="KW-0804">Transcription</keyword>
<dbReference type="Pfam" id="PF00392">
    <property type="entry name" value="GntR"/>
    <property type="match status" value="1"/>
</dbReference>
<dbReference type="InterPro" id="IPR008920">
    <property type="entry name" value="TF_FadR/GntR_C"/>
</dbReference>
<dbReference type="EMBL" id="JJRY01000014">
    <property type="protein sequence ID" value="KEF37522.1"/>
    <property type="molecule type" value="Genomic_DNA"/>
</dbReference>
<gene>
    <name evidence="7" type="ORF">M670_03330</name>
</gene>
<dbReference type="SMART" id="SM00345">
    <property type="entry name" value="HTH_GNTR"/>
    <property type="match status" value="1"/>
</dbReference>
<dbReference type="Gene3D" id="1.10.10.10">
    <property type="entry name" value="Winged helix-like DNA-binding domain superfamily/Winged helix DNA-binding domain"/>
    <property type="match status" value="1"/>
</dbReference>
<dbReference type="InterPro" id="IPR036390">
    <property type="entry name" value="WH_DNA-bd_sf"/>
</dbReference>
<evidence type="ECO:0000256" key="4">
    <source>
        <dbReference type="SAM" id="Coils"/>
    </source>
</evidence>
<evidence type="ECO:0000256" key="5">
    <source>
        <dbReference type="SAM" id="MobiDB-lite"/>
    </source>
</evidence>
<organism evidence="7 8">
    <name type="scientific">Schinkia azotoformans MEV2011</name>
    <dbReference type="NCBI Taxonomy" id="1348973"/>
    <lineage>
        <taxon>Bacteria</taxon>
        <taxon>Bacillati</taxon>
        <taxon>Bacillota</taxon>
        <taxon>Bacilli</taxon>
        <taxon>Bacillales</taxon>
        <taxon>Bacillaceae</taxon>
        <taxon>Calidifontibacillus/Schinkia group</taxon>
        <taxon>Schinkia</taxon>
    </lineage>
</organism>
<accession>A0A072NJS4</accession>
<dbReference type="Pfam" id="PF07729">
    <property type="entry name" value="FCD"/>
    <property type="match status" value="1"/>
</dbReference>
<dbReference type="InterPro" id="IPR000524">
    <property type="entry name" value="Tscrpt_reg_HTH_GntR"/>
</dbReference>
<keyword evidence="1" id="KW-0805">Transcription regulation</keyword>
<feature type="domain" description="HTH gntR-type" evidence="6">
    <location>
        <begin position="23"/>
        <end position="90"/>
    </location>
</feature>
<feature type="coiled-coil region" evidence="4">
    <location>
        <begin position="122"/>
        <end position="181"/>
    </location>
</feature>
<protein>
    <submittedName>
        <fullName evidence="7">Transcriptional regulator, GntR family</fullName>
    </submittedName>
</protein>
<evidence type="ECO:0000256" key="2">
    <source>
        <dbReference type="ARBA" id="ARBA00023125"/>
    </source>
</evidence>
<evidence type="ECO:0000259" key="6">
    <source>
        <dbReference type="PROSITE" id="PS50949"/>
    </source>
</evidence>
<reference evidence="7 8" key="1">
    <citation type="submission" date="2014-04" db="EMBL/GenBank/DDBJ databases">
        <title>Draft genome sequence of Bacillus azotoformans MEV2011, a (co-) denitrifying strain unable to grow in the presence of oxygen.</title>
        <authorList>
            <person name="Nielsen M."/>
            <person name="Schreiber L."/>
            <person name="Finster K."/>
            <person name="Schramm A."/>
        </authorList>
    </citation>
    <scope>NUCLEOTIDE SEQUENCE [LARGE SCALE GENOMIC DNA]</scope>
    <source>
        <strain evidence="7 8">MEV2011</strain>
    </source>
</reference>
<comment type="caution">
    <text evidence="7">The sequence shown here is derived from an EMBL/GenBank/DDBJ whole genome shotgun (WGS) entry which is preliminary data.</text>
</comment>
<dbReference type="Proteomes" id="UP000027936">
    <property type="component" value="Unassembled WGS sequence"/>
</dbReference>
<feature type="compositionally biased region" description="Low complexity" evidence="5">
    <location>
        <begin position="9"/>
        <end position="20"/>
    </location>
</feature>
<name>A0A072NJS4_SCHAZ</name>
<dbReference type="PATRIC" id="fig|1348973.3.peg.3208"/>
<dbReference type="AlphaFoldDB" id="A0A072NJS4"/>
<proteinExistence type="predicted"/>
<keyword evidence="4" id="KW-0175">Coiled coil</keyword>
<dbReference type="CDD" id="cd07377">
    <property type="entry name" value="WHTH_GntR"/>
    <property type="match status" value="1"/>
</dbReference>
<dbReference type="GO" id="GO:0003700">
    <property type="term" value="F:DNA-binding transcription factor activity"/>
    <property type="evidence" value="ECO:0007669"/>
    <property type="project" value="InterPro"/>
</dbReference>
<sequence length="235" mass="26969">MLYGKAMENNQNTNQNLNPNPAMSKTQYAYEFLRSKILDGVYVPGQRIVIDQLAKELGTSTIPIREAIRNLESDGLIQYKPYSGAIVSVINETEYVEVLSVIAILEGYATSLSARHITVQNLEELQQLNKLMAEALNNFEFETISHYNRKFHAIIFEKCGNTFLIDQIGQAQQRLDRLRRSIFTIVPQRARQSIEEHDTILNLIKESAPLHEIEEVVRNHRINTLIAFQNRKAIK</sequence>
<dbReference type="SMART" id="SM00895">
    <property type="entry name" value="FCD"/>
    <property type="match status" value="1"/>
</dbReference>
<dbReference type="Gene3D" id="1.20.120.530">
    <property type="entry name" value="GntR ligand-binding domain-like"/>
    <property type="match status" value="1"/>
</dbReference>
<dbReference type="PANTHER" id="PTHR43537">
    <property type="entry name" value="TRANSCRIPTIONAL REGULATOR, GNTR FAMILY"/>
    <property type="match status" value="1"/>
</dbReference>
<dbReference type="GO" id="GO:0003677">
    <property type="term" value="F:DNA binding"/>
    <property type="evidence" value="ECO:0007669"/>
    <property type="project" value="UniProtKB-KW"/>
</dbReference>
<dbReference type="SUPFAM" id="SSF48008">
    <property type="entry name" value="GntR ligand-binding domain-like"/>
    <property type="match status" value="1"/>
</dbReference>
<dbReference type="PROSITE" id="PS50949">
    <property type="entry name" value="HTH_GNTR"/>
    <property type="match status" value="1"/>
</dbReference>
<dbReference type="InterPro" id="IPR011711">
    <property type="entry name" value="GntR_C"/>
</dbReference>